<dbReference type="InterPro" id="IPR000600">
    <property type="entry name" value="ROK"/>
</dbReference>
<name>A0A837D8R6_9PSEU</name>
<accession>A0A837D8R6</accession>
<gene>
    <name evidence="3" type="ORF">MINT15_37970</name>
</gene>
<reference evidence="3 4" key="1">
    <citation type="submission" date="2014-10" db="EMBL/GenBank/DDBJ databases">
        <title>Genome sequence of Micropolyspora internatus JCM3315.</title>
        <authorList>
            <person name="Shin S.-K."/>
            <person name="Yi H."/>
        </authorList>
    </citation>
    <scope>NUCLEOTIDE SEQUENCE [LARGE SCALE GENOMIC DNA]</scope>
    <source>
        <strain evidence="3 4">JCM 3315</strain>
    </source>
</reference>
<dbReference type="InterPro" id="IPR036388">
    <property type="entry name" value="WH-like_DNA-bd_sf"/>
</dbReference>
<proteinExistence type="inferred from homology"/>
<dbReference type="GO" id="GO:0003677">
    <property type="term" value="F:DNA binding"/>
    <property type="evidence" value="ECO:0007669"/>
    <property type="project" value="InterPro"/>
</dbReference>
<evidence type="ECO:0000259" key="2">
    <source>
        <dbReference type="Pfam" id="PF09339"/>
    </source>
</evidence>
<dbReference type="Gene3D" id="3.30.420.40">
    <property type="match status" value="2"/>
</dbReference>
<dbReference type="Proteomes" id="UP000030848">
    <property type="component" value="Unassembled WGS sequence"/>
</dbReference>
<dbReference type="Gene3D" id="1.10.10.10">
    <property type="entry name" value="Winged helix-like DNA-binding domain superfamily/Winged helix DNA-binding domain"/>
    <property type="match status" value="1"/>
</dbReference>
<dbReference type="SUPFAM" id="SSF53067">
    <property type="entry name" value="Actin-like ATPase domain"/>
    <property type="match status" value="1"/>
</dbReference>
<dbReference type="InterPro" id="IPR036390">
    <property type="entry name" value="WH_DNA-bd_sf"/>
</dbReference>
<protein>
    <submittedName>
        <fullName evidence="3">ROK family transcriptional regulator</fullName>
    </submittedName>
</protein>
<evidence type="ECO:0000256" key="1">
    <source>
        <dbReference type="ARBA" id="ARBA00006479"/>
    </source>
</evidence>
<dbReference type="InterPro" id="IPR043129">
    <property type="entry name" value="ATPase_NBD"/>
</dbReference>
<dbReference type="SUPFAM" id="SSF46785">
    <property type="entry name" value="Winged helix' DNA-binding domain"/>
    <property type="match status" value="1"/>
</dbReference>
<dbReference type="EMBL" id="JRZE01000006">
    <property type="protein sequence ID" value="KHF43595.1"/>
    <property type="molecule type" value="Genomic_DNA"/>
</dbReference>
<feature type="domain" description="HTH iclR-type" evidence="2">
    <location>
        <begin position="42"/>
        <end position="87"/>
    </location>
</feature>
<comment type="caution">
    <text evidence="3">The sequence shown here is derived from an EMBL/GenBank/DDBJ whole genome shotgun (WGS) entry which is preliminary data.</text>
</comment>
<dbReference type="PANTHER" id="PTHR18964:SF149">
    <property type="entry name" value="BIFUNCTIONAL UDP-N-ACETYLGLUCOSAMINE 2-EPIMERASE_N-ACETYLMANNOSAMINE KINASE"/>
    <property type="match status" value="1"/>
</dbReference>
<dbReference type="Pfam" id="PF09339">
    <property type="entry name" value="HTH_IclR"/>
    <property type="match status" value="1"/>
</dbReference>
<organism evidence="3 4">
    <name type="scientific">Saccharomonospora viridis</name>
    <dbReference type="NCBI Taxonomy" id="1852"/>
    <lineage>
        <taxon>Bacteria</taxon>
        <taxon>Bacillati</taxon>
        <taxon>Actinomycetota</taxon>
        <taxon>Actinomycetes</taxon>
        <taxon>Pseudonocardiales</taxon>
        <taxon>Pseudonocardiaceae</taxon>
        <taxon>Saccharomonospora</taxon>
    </lineage>
</organism>
<evidence type="ECO:0000313" key="4">
    <source>
        <dbReference type="Proteomes" id="UP000030848"/>
    </source>
</evidence>
<comment type="similarity">
    <text evidence="1">Belongs to the ROK (NagC/XylR) family.</text>
</comment>
<dbReference type="GO" id="GO:0006355">
    <property type="term" value="P:regulation of DNA-templated transcription"/>
    <property type="evidence" value="ECO:0007669"/>
    <property type="project" value="InterPro"/>
</dbReference>
<dbReference type="InterPro" id="IPR005471">
    <property type="entry name" value="Tscrpt_reg_IclR_N"/>
</dbReference>
<dbReference type="Pfam" id="PF00480">
    <property type="entry name" value="ROK"/>
    <property type="match status" value="1"/>
</dbReference>
<sequence length="416" mass="43708">MLTSPRSNGWAVGCGGSEVGVTVRVLSTVRDVPGTGGVREANAAAVLSAIRAYGPLSRRAIARHTSLSMPTVSRQVSTLIELGLLSELPDPPLTGEVGRPTVPVDLNSDVIAACGVHIGVTTTTYGLSTLRGELLDSERIPTPSGAPEEVLRRIAREVEAFLGDWPERRIIGVGLAIGGQVDVERGLLDHEPLGWHGVPARTIMEEITALPVYVDGHVPAMATAELLFGEATHARSALYFYAREMVGAAVAVGGVLHRGPGQSGSIAHLPVGSDVLCPCGRTGCLEATVSERSVLERAVRAGVLDRPDIRTLHEVAAAGDAIAHRILTERAHALGRAVALLRDIVNPELVVLAGQAITDAPAYLDAVYGAYADTTVLPDRGLMTVTRFGPDVQAMAACAGLLARLYERPFSMVGVY</sequence>
<evidence type="ECO:0000313" key="3">
    <source>
        <dbReference type="EMBL" id="KHF43595.1"/>
    </source>
</evidence>
<dbReference type="PANTHER" id="PTHR18964">
    <property type="entry name" value="ROK (REPRESSOR, ORF, KINASE) FAMILY"/>
    <property type="match status" value="1"/>
</dbReference>
<dbReference type="AlphaFoldDB" id="A0A837D8R6"/>